<dbReference type="PROSITE" id="PS00216">
    <property type="entry name" value="SUGAR_TRANSPORT_1"/>
    <property type="match status" value="1"/>
</dbReference>
<evidence type="ECO:0000256" key="9">
    <source>
        <dbReference type="SAM" id="Phobius"/>
    </source>
</evidence>
<feature type="transmembrane region" description="Helical" evidence="9">
    <location>
        <begin position="364"/>
        <end position="384"/>
    </location>
</feature>
<feature type="transmembrane region" description="Helical" evidence="9">
    <location>
        <begin position="160"/>
        <end position="182"/>
    </location>
</feature>
<keyword evidence="8 9" id="KW-0472">Membrane</keyword>
<dbReference type="InterPro" id="IPR005829">
    <property type="entry name" value="Sugar_transporter_CS"/>
</dbReference>
<keyword evidence="5" id="KW-1003">Cell membrane</keyword>
<dbReference type="InterPro" id="IPR001958">
    <property type="entry name" value="Tet-R_TetA/multi-R_MdtG-like"/>
</dbReference>
<feature type="transmembrane region" description="Helical" evidence="9">
    <location>
        <begin position="272"/>
        <end position="290"/>
    </location>
</feature>
<evidence type="ECO:0000259" key="10">
    <source>
        <dbReference type="PROSITE" id="PS50850"/>
    </source>
</evidence>
<keyword evidence="12" id="KW-1185">Reference proteome</keyword>
<keyword evidence="6 9" id="KW-0812">Transmembrane</keyword>
<evidence type="ECO:0000313" key="11">
    <source>
        <dbReference type="EMBL" id="MEX8193074.1"/>
    </source>
</evidence>
<feature type="domain" description="Major facilitator superfamily (MFS) profile" evidence="10">
    <location>
        <begin position="1"/>
        <end position="389"/>
    </location>
</feature>
<dbReference type="EMBL" id="JBFYGN010000008">
    <property type="protein sequence ID" value="MEX8193074.1"/>
    <property type="molecule type" value="Genomic_DNA"/>
</dbReference>
<evidence type="ECO:0000256" key="8">
    <source>
        <dbReference type="ARBA" id="ARBA00023136"/>
    </source>
</evidence>
<dbReference type="PANTHER" id="PTHR23517">
    <property type="entry name" value="RESISTANCE PROTEIN MDTM, PUTATIVE-RELATED-RELATED"/>
    <property type="match status" value="1"/>
</dbReference>
<evidence type="ECO:0000256" key="3">
    <source>
        <dbReference type="ARBA" id="ARBA00007520"/>
    </source>
</evidence>
<reference evidence="11 12" key="1">
    <citation type="journal article" date="2013" name="Int. J. Syst. Evol. Microbiol.">
        <title>Comamonas guangdongensis sp. nov., isolated from subterranean forest sediment, and emended description of the genus Comamonas.</title>
        <authorList>
            <person name="Zhang J."/>
            <person name="Wang Y."/>
            <person name="Zhou S."/>
            <person name="Wu C."/>
            <person name="He J."/>
            <person name="Li F."/>
        </authorList>
    </citation>
    <scope>NUCLEOTIDE SEQUENCE [LARGE SCALE GENOMIC DNA]</scope>
    <source>
        <strain evidence="11 12">CCTCC AB2011133</strain>
    </source>
</reference>
<evidence type="ECO:0000256" key="1">
    <source>
        <dbReference type="ARBA" id="ARBA00003279"/>
    </source>
</evidence>
<accession>A0ABV3ZW25</accession>
<evidence type="ECO:0000256" key="4">
    <source>
        <dbReference type="ARBA" id="ARBA00022448"/>
    </source>
</evidence>
<feature type="transmembrane region" description="Helical" evidence="9">
    <location>
        <begin position="336"/>
        <end position="358"/>
    </location>
</feature>
<dbReference type="InterPro" id="IPR020846">
    <property type="entry name" value="MFS_dom"/>
</dbReference>
<dbReference type="InterPro" id="IPR011701">
    <property type="entry name" value="MFS"/>
</dbReference>
<feature type="transmembrane region" description="Helical" evidence="9">
    <location>
        <begin position="101"/>
        <end position="121"/>
    </location>
</feature>
<evidence type="ECO:0000313" key="12">
    <source>
        <dbReference type="Proteomes" id="UP001561046"/>
    </source>
</evidence>
<name>A0ABV3ZW25_9BURK</name>
<dbReference type="Proteomes" id="UP001561046">
    <property type="component" value="Unassembled WGS sequence"/>
</dbReference>
<sequence length="391" mass="40896">MTPQERRSSGALALIFALRMLGLFLVLPVFMLEARKYPGGDDPAMIGLAMGLYGLTQALFQLPIGLASDRFGRKRVIVAGLLVFAAGSLVAAMAGSLTGLMLGRGLQGAGAVSAAVTALLADLTRDSVRTKAMAMVGGSIGLMFALALVLAPLLNAWMGLSGIFGLTCALALAGIAVVLWVVPPEPKQHANAPKGKFSDLLGQTDLLRLNFGVFILHTVQMSMWVAVPAMLVQAGLVKEEHWHIYLPAVLLSFLAMGGLFSMERKGRLRAALLGAIGLVFVVQVGLGMLAASGSIPTIWCMALLMFLFFCGFNALEATQPSLVSRMAPTRLRGAALGAYNTLQSLGLFAGGAIGGAVAKWAGAPGLFGMTAVLTLLWLVVSWPLRPAGRHG</sequence>
<dbReference type="Gene3D" id="1.20.1250.20">
    <property type="entry name" value="MFS general substrate transporter like domains"/>
    <property type="match status" value="1"/>
</dbReference>
<comment type="function">
    <text evidence="1">Resistance to tetracycline by an active tetracycline efflux. This is an energy-dependent process that decreases the accumulation of the antibiotic in whole cells. This protein functions as a metal-tetracycline/H(+) antiporter.</text>
</comment>
<feature type="transmembrane region" description="Helical" evidence="9">
    <location>
        <begin position="12"/>
        <end position="32"/>
    </location>
</feature>
<organism evidence="11 12">
    <name type="scientific">Comamonas guangdongensis</name>
    <dbReference type="NCBI Taxonomy" id="510515"/>
    <lineage>
        <taxon>Bacteria</taxon>
        <taxon>Pseudomonadati</taxon>
        <taxon>Pseudomonadota</taxon>
        <taxon>Betaproteobacteria</taxon>
        <taxon>Burkholderiales</taxon>
        <taxon>Comamonadaceae</taxon>
        <taxon>Comamonas</taxon>
    </lineage>
</organism>
<keyword evidence="7 9" id="KW-1133">Transmembrane helix</keyword>
<gene>
    <name evidence="11" type="ORF">AB6724_09485</name>
</gene>
<comment type="subcellular location">
    <subcellularLocation>
        <location evidence="2">Cell membrane</location>
        <topology evidence="2">Multi-pass membrane protein</topology>
    </subcellularLocation>
</comment>
<feature type="transmembrane region" description="Helical" evidence="9">
    <location>
        <begin position="211"/>
        <end position="236"/>
    </location>
</feature>
<dbReference type="InterPro" id="IPR050171">
    <property type="entry name" value="MFS_Transporters"/>
</dbReference>
<dbReference type="CDD" id="cd17472">
    <property type="entry name" value="MFS_YajR_like"/>
    <property type="match status" value="1"/>
</dbReference>
<dbReference type="PRINTS" id="PR01035">
    <property type="entry name" value="TCRTETA"/>
</dbReference>
<comment type="similarity">
    <text evidence="3">Belongs to the major facilitator superfamily. TCR/Tet family.</text>
</comment>
<feature type="transmembrane region" description="Helical" evidence="9">
    <location>
        <begin position="133"/>
        <end position="154"/>
    </location>
</feature>
<dbReference type="PANTHER" id="PTHR23517:SF2">
    <property type="entry name" value="MULTIDRUG RESISTANCE PROTEIN MDTH"/>
    <property type="match status" value="1"/>
</dbReference>
<dbReference type="RefSeq" id="WP_369338272.1">
    <property type="nucleotide sequence ID" value="NZ_JBFYGN010000008.1"/>
</dbReference>
<keyword evidence="4" id="KW-0813">Transport</keyword>
<evidence type="ECO:0000256" key="5">
    <source>
        <dbReference type="ARBA" id="ARBA00022475"/>
    </source>
</evidence>
<proteinExistence type="inferred from homology"/>
<evidence type="ECO:0000256" key="6">
    <source>
        <dbReference type="ARBA" id="ARBA00022692"/>
    </source>
</evidence>
<feature type="transmembrane region" description="Helical" evidence="9">
    <location>
        <begin position="296"/>
        <end position="315"/>
    </location>
</feature>
<dbReference type="SUPFAM" id="SSF103473">
    <property type="entry name" value="MFS general substrate transporter"/>
    <property type="match status" value="1"/>
</dbReference>
<dbReference type="Pfam" id="PF07690">
    <property type="entry name" value="MFS_1"/>
    <property type="match status" value="1"/>
</dbReference>
<evidence type="ECO:0000256" key="2">
    <source>
        <dbReference type="ARBA" id="ARBA00004651"/>
    </source>
</evidence>
<feature type="transmembrane region" description="Helical" evidence="9">
    <location>
        <begin position="76"/>
        <end position="95"/>
    </location>
</feature>
<feature type="transmembrane region" description="Helical" evidence="9">
    <location>
        <begin position="44"/>
        <end position="64"/>
    </location>
</feature>
<evidence type="ECO:0000256" key="7">
    <source>
        <dbReference type="ARBA" id="ARBA00022989"/>
    </source>
</evidence>
<comment type="caution">
    <text evidence="11">The sequence shown here is derived from an EMBL/GenBank/DDBJ whole genome shotgun (WGS) entry which is preliminary data.</text>
</comment>
<dbReference type="InterPro" id="IPR036259">
    <property type="entry name" value="MFS_trans_sf"/>
</dbReference>
<feature type="transmembrane region" description="Helical" evidence="9">
    <location>
        <begin position="242"/>
        <end position="260"/>
    </location>
</feature>
<dbReference type="PROSITE" id="PS50850">
    <property type="entry name" value="MFS"/>
    <property type="match status" value="1"/>
</dbReference>
<protein>
    <submittedName>
        <fullName evidence="11">MFS transporter</fullName>
    </submittedName>
</protein>